<dbReference type="GO" id="GO:0004366">
    <property type="term" value="F:glycerol-3-phosphate O-acyltransferase activity"/>
    <property type="evidence" value="ECO:0007669"/>
    <property type="project" value="TreeGrafter"/>
</dbReference>
<evidence type="ECO:0000256" key="13">
    <source>
        <dbReference type="SAM" id="Phobius"/>
    </source>
</evidence>
<dbReference type="SUPFAM" id="SSF69593">
    <property type="entry name" value="Glycerol-3-phosphate (1)-acyltransferase"/>
    <property type="match status" value="1"/>
</dbReference>
<organism evidence="15 16">
    <name type="scientific">Carpediemonas membranifera</name>
    <dbReference type="NCBI Taxonomy" id="201153"/>
    <lineage>
        <taxon>Eukaryota</taxon>
        <taxon>Metamonada</taxon>
        <taxon>Carpediemonas-like organisms</taxon>
        <taxon>Carpediemonas</taxon>
    </lineage>
</organism>
<keyword evidence="12 15" id="KW-0012">Acyltransferase</keyword>
<evidence type="ECO:0000256" key="12">
    <source>
        <dbReference type="ARBA" id="ARBA00023315"/>
    </source>
</evidence>
<evidence type="ECO:0000256" key="7">
    <source>
        <dbReference type="ARBA" id="ARBA00022989"/>
    </source>
</evidence>
<keyword evidence="16" id="KW-1185">Reference proteome</keyword>
<dbReference type="PANTHER" id="PTHR23063">
    <property type="entry name" value="PHOSPHOLIPID ACYLTRANSFERASE"/>
    <property type="match status" value="1"/>
</dbReference>
<keyword evidence="9 13" id="KW-0472">Membrane</keyword>
<comment type="caution">
    <text evidence="15">The sequence shown here is derived from an EMBL/GenBank/DDBJ whole genome shotgun (WGS) entry which is preliminary data.</text>
</comment>
<protein>
    <submittedName>
        <fullName evidence="15">Glycerol-3-Phosphate Acyltransferase 3-like</fullName>
    </submittedName>
</protein>
<evidence type="ECO:0000256" key="4">
    <source>
        <dbReference type="ARBA" id="ARBA00022516"/>
    </source>
</evidence>
<evidence type="ECO:0000259" key="14">
    <source>
        <dbReference type="SMART" id="SM00563"/>
    </source>
</evidence>
<evidence type="ECO:0000256" key="3">
    <source>
        <dbReference type="ARBA" id="ARBA00008655"/>
    </source>
</evidence>
<dbReference type="PANTHER" id="PTHR23063:SF2">
    <property type="entry name" value="GLYCEROL-3-PHOSPHATE ACYLTRANSFERASE 4, ISOFORM D-RELATED"/>
    <property type="match status" value="1"/>
</dbReference>
<comment type="similarity">
    <text evidence="3">Belongs to the 1-acyl-sn-glycerol-3-phosphate acyltransferase family.</text>
</comment>
<dbReference type="EMBL" id="JAHDYR010000053">
    <property type="protein sequence ID" value="KAG9391390.1"/>
    <property type="molecule type" value="Genomic_DNA"/>
</dbReference>
<name>A0A8J6E840_9EUKA</name>
<dbReference type="Proteomes" id="UP000717585">
    <property type="component" value="Unassembled WGS sequence"/>
</dbReference>
<dbReference type="GO" id="GO:0016020">
    <property type="term" value="C:membrane"/>
    <property type="evidence" value="ECO:0007669"/>
    <property type="project" value="UniProtKB-SubCell"/>
</dbReference>
<comment type="pathway">
    <text evidence="2">Lipid metabolism.</text>
</comment>
<keyword evidence="10" id="KW-0594">Phospholipid biosynthesis</keyword>
<feature type="transmembrane region" description="Helical" evidence="13">
    <location>
        <begin position="121"/>
        <end position="139"/>
    </location>
</feature>
<dbReference type="AlphaFoldDB" id="A0A8J6E840"/>
<comment type="subcellular location">
    <subcellularLocation>
        <location evidence="1">Membrane</location>
    </subcellularLocation>
</comment>
<reference evidence="15" key="1">
    <citation type="submission" date="2021-05" db="EMBL/GenBank/DDBJ databases">
        <title>A free-living protist that lacks canonical eukaryotic 1 DNA replication and segregation systems.</title>
        <authorList>
            <person name="Salas-Leiva D.E."/>
            <person name="Tromer E.C."/>
            <person name="Curtis B.A."/>
            <person name="Jerlstrom-Hultqvist J."/>
            <person name="Kolisko M."/>
            <person name="Yi Z."/>
            <person name="Salas-Leiva J.S."/>
            <person name="Gallot-Lavallee L."/>
            <person name="Kops G.J.P.L."/>
            <person name="Archibald J.M."/>
            <person name="Simpson A.G.B."/>
            <person name="Roger A.J."/>
        </authorList>
    </citation>
    <scope>NUCLEOTIDE SEQUENCE</scope>
    <source>
        <strain evidence="15">BICM</strain>
    </source>
</reference>
<feature type="transmembrane region" description="Helical" evidence="13">
    <location>
        <begin position="181"/>
        <end position="205"/>
    </location>
</feature>
<dbReference type="OrthoDB" id="10051137at2759"/>
<dbReference type="GO" id="GO:0005783">
    <property type="term" value="C:endoplasmic reticulum"/>
    <property type="evidence" value="ECO:0007669"/>
    <property type="project" value="TreeGrafter"/>
</dbReference>
<evidence type="ECO:0000256" key="8">
    <source>
        <dbReference type="ARBA" id="ARBA00023098"/>
    </source>
</evidence>
<dbReference type="SMART" id="SM00563">
    <property type="entry name" value="PlsC"/>
    <property type="match status" value="1"/>
</dbReference>
<keyword evidence="5" id="KW-0808">Transferase</keyword>
<evidence type="ECO:0000256" key="11">
    <source>
        <dbReference type="ARBA" id="ARBA00023264"/>
    </source>
</evidence>
<evidence type="ECO:0000313" key="15">
    <source>
        <dbReference type="EMBL" id="KAG9391390.1"/>
    </source>
</evidence>
<feature type="transmembrane region" description="Helical" evidence="13">
    <location>
        <begin position="145"/>
        <end position="169"/>
    </location>
</feature>
<keyword evidence="11" id="KW-1208">Phospholipid metabolism</keyword>
<sequence>MGGSKGKMPRVKSLGIFRGVNSPPLGATDYMPDDSFENEFFAGIVGKHANKKATIERTVESKVIRYLRDQTALPPPSPGEPVHPLLDSFGVLEAATAAFQSVIQDQFSECFKTPKNRAWNWNLSLLIGYLIGVTFRTFIVFPLRLAWAVVYSLVFILLFALIWAAHFTFRLNMESTTRPRLQALLCWASRCTMASWSAVIVYHGMIPSRRPNQIYVANHTSLIDFLVLLGAQPFSTIGQEQGGWLRWIQRMLKMYDCVWFNRLVAKDRQQVIQVMKDHIADTTKAPMLVFPEGVCVNNKFTVQFKVGAFQLGADVCPVAIKYNFMFSNVYWNSKRESFTKYILKLWHGWAIVGDVYFLPPMSIEPGESPQQFAGRVKEAISRKARLRSTEWNGYLKYFKPNKRFTDGLQKAQVELSMEIIQQSRPELYQALSGLDIGDKKHD</sequence>
<gene>
    <name evidence="15" type="ORF">J8273_6150</name>
</gene>
<dbReference type="InterPro" id="IPR002123">
    <property type="entry name" value="Plipid/glycerol_acylTrfase"/>
</dbReference>
<evidence type="ECO:0000256" key="6">
    <source>
        <dbReference type="ARBA" id="ARBA00022692"/>
    </source>
</evidence>
<keyword evidence="4" id="KW-0444">Lipid biosynthesis</keyword>
<evidence type="ECO:0000256" key="2">
    <source>
        <dbReference type="ARBA" id="ARBA00005189"/>
    </source>
</evidence>
<keyword evidence="8" id="KW-0443">Lipid metabolism</keyword>
<evidence type="ECO:0000313" key="16">
    <source>
        <dbReference type="Proteomes" id="UP000717585"/>
    </source>
</evidence>
<dbReference type="GO" id="GO:0008654">
    <property type="term" value="P:phospholipid biosynthetic process"/>
    <property type="evidence" value="ECO:0007669"/>
    <property type="project" value="UniProtKB-KW"/>
</dbReference>
<proteinExistence type="inferred from homology"/>
<dbReference type="InterPro" id="IPR045252">
    <property type="entry name" value="LPCAT1-like"/>
</dbReference>
<dbReference type="Pfam" id="PF01553">
    <property type="entry name" value="Acyltransferase"/>
    <property type="match status" value="1"/>
</dbReference>
<dbReference type="CDD" id="cd07991">
    <property type="entry name" value="LPLAT_LPCAT1-like"/>
    <property type="match status" value="1"/>
</dbReference>
<evidence type="ECO:0000256" key="5">
    <source>
        <dbReference type="ARBA" id="ARBA00022679"/>
    </source>
</evidence>
<keyword evidence="7 13" id="KW-1133">Transmembrane helix</keyword>
<keyword evidence="6 13" id="KW-0812">Transmembrane</keyword>
<evidence type="ECO:0000256" key="9">
    <source>
        <dbReference type="ARBA" id="ARBA00023136"/>
    </source>
</evidence>
<evidence type="ECO:0000256" key="1">
    <source>
        <dbReference type="ARBA" id="ARBA00004370"/>
    </source>
</evidence>
<evidence type="ECO:0000256" key="10">
    <source>
        <dbReference type="ARBA" id="ARBA00023209"/>
    </source>
</evidence>
<feature type="domain" description="Phospholipid/glycerol acyltransferase" evidence="14">
    <location>
        <begin position="213"/>
        <end position="323"/>
    </location>
</feature>
<dbReference type="GO" id="GO:0019432">
    <property type="term" value="P:triglyceride biosynthetic process"/>
    <property type="evidence" value="ECO:0007669"/>
    <property type="project" value="TreeGrafter"/>
</dbReference>
<accession>A0A8J6E840</accession>